<gene>
    <name evidence="3" type="ORF">FWK35_00019548</name>
</gene>
<organism evidence="3 4">
    <name type="scientific">Aphis craccivora</name>
    <name type="common">Cowpea aphid</name>
    <dbReference type="NCBI Taxonomy" id="307492"/>
    <lineage>
        <taxon>Eukaryota</taxon>
        <taxon>Metazoa</taxon>
        <taxon>Ecdysozoa</taxon>
        <taxon>Arthropoda</taxon>
        <taxon>Hexapoda</taxon>
        <taxon>Insecta</taxon>
        <taxon>Pterygota</taxon>
        <taxon>Neoptera</taxon>
        <taxon>Paraneoptera</taxon>
        <taxon>Hemiptera</taxon>
        <taxon>Sternorrhyncha</taxon>
        <taxon>Aphidomorpha</taxon>
        <taxon>Aphidoidea</taxon>
        <taxon>Aphididae</taxon>
        <taxon>Aphidini</taxon>
        <taxon>Aphis</taxon>
        <taxon>Aphis</taxon>
    </lineage>
</organism>
<dbReference type="PANTHER" id="PTHR20854:SF4">
    <property type="entry name" value="INOSITOL-1-MONOPHOSPHATASE-RELATED"/>
    <property type="match status" value="1"/>
</dbReference>
<dbReference type="Gene3D" id="3.40.190.80">
    <property type="match status" value="2"/>
</dbReference>
<dbReference type="PANTHER" id="PTHR20854">
    <property type="entry name" value="INOSITOL MONOPHOSPHATASE"/>
    <property type="match status" value="1"/>
</dbReference>
<accession>A0A6G0YEK0</accession>
<dbReference type="GO" id="GO:0006020">
    <property type="term" value="P:inositol metabolic process"/>
    <property type="evidence" value="ECO:0007669"/>
    <property type="project" value="TreeGrafter"/>
</dbReference>
<keyword evidence="2" id="KW-0479">Metal-binding</keyword>
<dbReference type="OrthoDB" id="10254945at2759"/>
<dbReference type="PRINTS" id="PR00377">
    <property type="entry name" value="IMPHPHTASES"/>
</dbReference>
<evidence type="ECO:0000256" key="1">
    <source>
        <dbReference type="ARBA" id="ARBA00009759"/>
    </source>
</evidence>
<comment type="similarity">
    <text evidence="1">Belongs to the inositol monophosphatase superfamily.</text>
</comment>
<protein>
    <submittedName>
        <fullName evidence="3">Inositol monophosphatase 1-like</fullName>
    </submittedName>
</protein>
<evidence type="ECO:0000256" key="2">
    <source>
        <dbReference type="PIRSR" id="PIRSR600760-2"/>
    </source>
</evidence>
<keyword evidence="4" id="KW-1185">Reference proteome</keyword>
<comment type="caution">
    <text evidence="3">The sequence shown here is derived from an EMBL/GenBank/DDBJ whole genome shotgun (WGS) entry which is preliminary data.</text>
</comment>
<reference evidence="3 4" key="1">
    <citation type="submission" date="2019-08" db="EMBL/GenBank/DDBJ databases">
        <title>Whole genome of Aphis craccivora.</title>
        <authorList>
            <person name="Voronova N.V."/>
            <person name="Shulinski R.S."/>
            <person name="Bandarenka Y.V."/>
            <person name="Zhorov D.G."/>
            <person name="Warner D."/>
        </authorList>
    </citation>
    <scope>NUCLEOTIDE SEQUENCE [LARGE SCALE GENOMIC DNA]</scope>
    <source>
        <strain evidence="3">180601</strain>
        <tissue evidence="3">Whole Body</tissue>
    </source>
</reference>
<keyword evidence="2" id="KW-0460">Magnesium</keyword>
<proteinExistence type="inferred from homology"/>
<dbReference type="GO" id="GO:0008934">
    <property type="term" value="F:inositol monophosphate 1-phosphatase activity"/>
    <property type="evidence" value="ECO:0007669"/>
    <property type="project" value="TreeGrafter"/>
</dbReference>
<name>A0A6G0YEK0_APHCR</name>
<comment type="cofactor">
    <cofactor evidence="2">
        <name>Mg(2+)</name>
        <dbReference type="ChEBI" id="CHEBI:18420"/>
    </cofactor>
</comment>
<evidence type="ECO:0000313" key="3">
    <source>
        <dbReference type="EMBL" id="KAF0754171.1"/>
    </source>
</evidence>
<dbReference type="InterPro" id="IPR000760">
    <property type="entry name" value="Inositol_monophosphatase-like"/>
</dbReference>
<dbReference type="GO" id="GO:0046872">
    <property type="term" value="F:metal ion binding"/>
    <property type="evidence" value="ECO:0007669"/>
    <property type="project" value="UniProtKB-KW"/>
</dbReference>
<evidence type="ECO:0000313" key="4">
    <source>
        <dbReference type="Proteomes" id="UP000478052"/>
    </source>
</evidence>
<dbReference type="Proteomes" id="UP000478052">
    <property type="component" value="Unassembled WGS sequence"/>
</dbReference>
<feature type="binding site" evidence="2">
    <location>
        <position position="49"/>
    </location>
    <ligand>
        <name>Mg(2+)</name>
        <dbReference type="ChEBI" id="CHEBI:18420"/>
        <label>1</label>
        <note>catalytic</note>
    </ligand>
</feature>
<sequence length="165" mass="18253">MMIRYFTNSRPTLIAVLFIRAGGSDDCNIAQVARGGVDLTMEMDIHAWDMASMYIIESFAAGIKEELTCAQTWVIDPVEDTTNFVHIASVLGSVRSEEFRNIVNHNIKYLATNGHGKIFNILPPTIRSGGSDDWNIAQVARSGVDLSMEMGIHAWNMASGYVIVR</sequence>
<dbReference type="SUPFAM" id="SSF56655">
    <property type="entry name" value="Carbohydrate phosphatase"/>
    <property type="match status" value="2"/>
</dbReference>
<dbReference type="AlphaFoldDB" id="A0A6G0YEK0"/>
<dbReference type="GO" id="GO:0007165">
    <property type="term" value="P:signal transduction"/>
    <property type="evidence" value="ECO:0007669"/>
    <property type="project" value="TreeGrafter"/>
</dbReference>
<dbReference type="EMBL" id="VUJU01004491">
    <property type="protein sequence ID" value="KAF0754171.1"/>
    <property type="molecule type" value="Genomic_DNA"/>
</dbReference>